<dbReference type="EMBL" id="LLFE01000125">
    <property type="protein sequence ID" value="KQD14658.1"/>
    <property type="molecule type" value="Genomic_DNA"/>
</dbReference>
<name>A0A429LLF0_ACIBA</name>
<protein>
    <submittedName>
        <fullName evidence="2">Uncharacterized protein</fullName>
    </submittedName>
</protein>
<dbReference type="RefSeq" id="WP_001045292.1">
    <property type="nucleotide sequence ID" value="NZ_BKDF01000102.1"/>
</dbReference>
<reference evidence="2" key="3">
    <citation type="submission" date="2023-01" db="EMBL/GenBank/DDBJ databases">
        <title>Genomic dissection of endemic carbapenem resistance: metallo-beta-lactamase gene dissemination through clonal, plasmid and integron transfer pathways.</title>
        <authorList>
            <person name="Macesic N."/>
        </authorList>
    </citation>
    <scope>NUCLEOTIDE SEQUENCE</scope>
    <source>
        <strain evidence="2">CPO519</strain>
    </source>
</reference>
<comment type="caution">
    <text evidence="2">The sequence shown here is derived from an EMBL/GenBank/DDBJ whole genome shotgun (WGS) entry which is preliminary data.</text>
</comment>
<evidence type="ECO:0000313" key="3">
    <source>
        <dbReference type="EMBL" id="MEC5497395.1"/>
    </source>
</evidence>
<accession>A0A429LLF0</accession>
<dbReference type="EMBL" id="JARTMM020000001">
    <property type="protein sequence ID" value="MEC5497395.1"/>
    <property type="molecule type" value="Genomic_DNA"/>
</dbReference>
<evidence type="ECO:0000313" key="4">
    <source>
        <dbReference type="Proteomes" id="UP000051322"/>
    </source>
</evidence>
<sequence>MNKVKSYLEDQLSILKFDLDFTMQEFYESKEIVAFHLPSKIIEAVKENIIEDGIKDEVEINSIGHKYLYKAFKKKHDESTEYFYYRMMVSLAFCEFYFERNNLIGVIRHLNSFHFFNGINTSKNDIKIQKLQRIDDGRKKGQIDSIKAQKIIKELLITRVWDSRGQFYLYAQEEVEKYKVTRSLKSIEKDFHLVKNQIENYNQYFKHKGKK</sequence>
<dbReference type="Proteomes" id="UP000051322">
    <property type="component" value="Unassembled WGS sequence"/>
</dbReference>
<dbReference type="Proteomes" id="UP001174156">
    <property type="component" value="Unassembled WGS sequence"/>
</dbReference>
<reference evidence="3" key="4">
    <citation type="submission" date="2024-01" db="EMBL/GenBank/DDBJ databases">
        <authorList>
            <person name="Macesic N."/>
        </authorList>
    </citation>
    <scope>NUCLEOTIDE SEQUENCE</scope>
    <source>
        <strain evidence="3">CPO519</strain>
    </source>
</reference>
<reference evidence="3 5" key="2">
    <citation type="journal article" date="2023" name="Nat. Commun.">
        <title>Genomic dissection of endemic carbapenem resistance reveals metallo-beta-lactamase dissemination through clonal, plasmid and integron transfer.</title>
        <authorList>
            <person name="Macesic N."/>
            <person name="Hawkey J."/>
            <person name="Vezina B."/>
            <person name="Wisniewski J.A."/>
            <person name="Cottingham H."/>
            <person name="Blakeway L.V."/>
            <person name="Harshegyi T."/>
            <person name="Pragastis K."/>
            <person name="Badoordeen G.Z."/>
            <person name="Dennison A."/>
            <person name="Spelman D.W."/>
            <person name="Jenney A.W.J."/>
            <person name="Peleg A.Y."/>
        </authorList>
    </citation>
    <scope>NUCLEOTIDE SEQUENCE [LARGE SCALE GENOMIC DNA]</scope>
    <source>
        <strain evidence="3 5">CPO519</strain>
    </source>
</reference>
<proteinExistence type="predicted"/>
<evidence type="ECO:0000313" key="5">
    <source>
        <dbReference type="Proteomes" id="UP001174156"/>
    </source>
</evidence>
<organism evidence="2">
    <name type="scientific">Acinetobacter baumannii</name>
    <dbReference type="NCBI Taxonomy" id="470"/>
    <lineage>
        <taxon>Bacteria</taxon>
        <taxon>Pseudomonadati</taxon>
        <taxon>Pseudomonadota</taxon>
        <taxon>Gammaproteobacteria</taxon>
        <taxon>Moraxellales</taxon>
        <taxon>Moraxellaceae</taxon>
        <taxon>Acinetobacter</taxon>
        <taxon>Acinetobacter calcoaceticus/baumannii complex</taxon>
    </lineage>
</organism>
<gene>
    <name evidence="1" type="ORF">APD06_20675</name>
    <name evidence="3" type="ORF">P9867_013185</name>
    <name evidence="2" type="ORF">P9867_06100</name>
</gene>
<reference evidence="1 4" key="1">
    <citation type="submission" date="2015-10" db="EMBL/GenBank/DDBJ databases">
        <title>The utility of whole genome sequencing in characterizing Acinetobacter epidemiology and analyzing hospital outbreaks.</title>
        <authorList>
            <person name="Ozer E.A."/>
            <person name="Fitzpatrick M.A."/>
            <person name="Hauser A.R."/>
        </authorList>
    </citation>
    <scope>NUCLEOTIDE SEQUENCE [LARGE SCALE GENOMIC DNA]</scope>
    <source>
        <strain evidence="1 4">ABBL059</strain>
    </source>
</reference>
<evidence type="ECO:0000313" key="2">
    <source>
        <dbReference type="EMBL" id="MDK4881298.1"/>
    </source>
</evidence>
<dbReference type="EMBL" id="JARTMM010000015">
    <property type="protein sequence ID" value="MDK4881298.1"/>
    <property type="molecule type" value="Genomic_DNA"/>
</dbReference>
<evidence type="ECO:0000313" key="1">
    <source>
        <dbReference type="EMBL" id="KQD14658.1"/>
    </source>
</evidence>
<dbReference type="AlphaFoldDB" id="A0A429LLF0"/>